<keyword evidence="2" id="KW-1185">Reference proteome</keyword>
<comment type="caution">
    <text evidence="1">The sequence shown here is derived from an EMBL/GenBank/DDBJ whole genome shotgun (WGS) entry which is preliminary data.</text>
</comment>
<proteinExistence type="predicted"/>
<reference evidence="1 2" key="1">
    <citation type="submission" date="2020-10" db="EMBL/GenBank/DDBJ databases">
        <title>Bacillus sp. HD4P25, an endophyte from a halophyte.</title>
        <authorList>
            <person name="Sun J.-Q."/>
        </authorList>
    </citation>
    <scope>NUCLEOTIDE SEQUENCE [LARGE SCALE GENOMIC DNA]</scope>
    <source>
        <strain evidence="1 2">YIM 93174</strain>
    </source>
</reference>
<dbReference type="EMBL" id="JADCLJ010000019">
    <property type="protein sequence ID" value="MBE4908388.1"/>
    <property type="molecule type" value="Genomic_DNA"/>
</dbReference>
<protein>
    <submittedName>
        <fullName evidence="1">Hydrolase</fullName>
    </submittedName>
</protein>
<organism evidence="1 2">
    <name type="scientific">Litchfieldia luteola</name>
    <dbReference type="NCBI Taxonomy" id="682179"/>
    <lineage>
        <taxon>Bacteria</taxon>
        <taxon>Bacillati</taxon>
        <taxon>Bacillota</taxon>
        <taxon>Bacilli</taxon>
        <taxon>Bacillales</taxon>
        <taxon>Bacillaceae</taxon>
        <taxon>Litchfieldia</taxon>
    </lineage>
</organism>
<evidence type="ECO:0000313" key="1">
    <source>
        <dbReference type="EMBL" id="MBE4908388.1"/>
    </source>
</evidence>
<dbReference type="Proteomes" id="UP001516662">
    <property type="component" value="Unassembled WGS sequence"/>
</dbReference>
<dbReference type="GO" id="GO:0016787">
    <property type="term" value="F:hydrolase activity"/>
    <property type="evidence" value="ECO:0007669"/>
    <property type="project" value="UniProtKB-KW"/>
</dbReference>
<accession>A0ABR9QIR2</accession>
<keyword evidence="1" id="KW-0378">Hydrolase</keyword>
<sequence length="111" mass="13099">MDQTKKTYYVSIANGEISQLSTASPWDFKIEATDEEIIQLREYFEQNYSSDWQGFLRAHVPYIEYHYDPTNDAIDATMQKIYKMMYELGDQDAKELIKSQNLISEISNKEH</sequence>
<evidence type="ECO:0000313" key="2">
    <source>
        <dbReference type="Proteomes" id="UP001516662"/>
    </source>
</evidence>
<name>A0ABR9QIR2_9BACI</name>
<dbReference type="RefSeq" id="WP_193536010.1">
    <property type="nucleotide sequence ID" value="NZ_JADCLJ010000019.1"/>
</dbReference>
<gene>
    <name evidence="1" type="ORF">IMZ08_09995</name>
</gene>